<gene>
    <name evidence="1" type="ORF">JCM31447_22550</name>
</gene>
<protein>
    <submittedName>
        <fullName evidence="1">Uncharacterized protein</fullName>
    </submittedName>
</protein>
<dbReference type="EMBL" id="AP019368">
    <property type="protein sequence ID" value="BBH53805.1"/>
    <property type="molecule type" value="Genomic_DNA"/>
</dbReference>
<evidence type="ECO:0000313" key="1">
    <source>
        <dbReference type="EMBL" id="BBH53805.1"/>
    </source>
</evidence>
<accession>A0A4P2VW41</accession>
<evidence type="ECO:0000313" key="2">
    <source>
        <dbReference type="Proteomes" id="UP000291236"/>
    </source>
</evidence>
<organism evidence="1 2">
    <name type="scientific">Fluviispira sanaruensis</name>
    <dbReference type="NCBI Taxonomy" id="2493639"/>
    <lineage>
        <taxon>Bacteria</taxon>
        <taxon>Pseudomonadati</taxon>
        <taxon>Bdellovibrionota</taxon>
        <taxon>Oligoflexia</taxon>
        <taxon>Silvanigrellales</taxon>
        <taxon>Silvanigrellaceae</taxon>
        <taxon>Fluviispira</taxon>
    </lineage>
</organism>
<keyword evidence="2" id="KW-1185">Reference proteome</keyword>
<proteinExistence type="predicted"/>
<dbReference type="AlphaFoldDB" id="A0A4P2VW41"/>
<sequence>MLPSKNLITHNLIAFSIIAITTGCSKSYQSKQMNDLSITSLSKASNSCTPTLDENFTQDDLNDIETINEFFQPELSDEELSSLNEALIQNYKRDVNEIEPITQLLIQLEDYMHKYGLKLNTIHNRNASFIDDYIKGISNTYINTMEKISNLEESSIIKYKSTPVFGVLKNDDFSIEKYIITLEAEEKVSQFKSIMKNYMNLNNLNEDYIPLPNTFKTGGMRFINRITGEEKFISYNNDDDFKILSNFNKYLNENVNRISSYVKRDFAGKLHLKNIDSAFGLRAGLGIKTIFDFMSDKRNEHSFVSEGIESDNDAESSYLY</sequence>
<dbReference type="KEGG" id="sbf:JCM31447_22550"/>
<dbReference type="Proteomes" id="UP000291236">
    <property type="component" value="Chromosome"/>
</dbReference>
<reference evidence="1 2" key="1">
    <citation type="submission" date="2018-12" db="EMBL/GenBank/DDBJ databases">
        <title>Rubrispira sanarue gen. nov., sp., nov., a member of the order Silvanigrellales, isolated from a brackish lake in Hamamatsu Japan.</title>
        <authorList>
            <person name="Maejima Y."/>
            <person name="Iino T."/>
            <person name="Muraguchi Y."/>
            <person name="Fukuda K."/>
            <person name="Nojiri H."/>
            <person name="Ohkuma M."/>
            <person name="Moriuchi R."/>
            <person name="Dohra H."/>
            <person name="Kimbara K."/>
            <person name="Shintani M."/>
        </authorList>
    </citation>
    <scope>NUCLEOTIDE SEQUENCE [LARGE SCALE GENOMIC DNA]</scope>
    <source>
        <strain evidence="1 2">RF1110005</strain>
    </source>
</reference>
<dbReference type="PROSITE" id="PS51257">
    <property type="entry name" value="PROKAR_LIPOPROTEIN"/>
    <property type="match status" value="1"/>
</dbReference>
<dbReference type="RefSeq" id="WP_130610404.1">
    <property type="nucleotide sequence ID" value="NZ_AP019368.1"/>
</dbReference>
<name>A0A4P2VW41_FLUSA</name>